<dbReference type="SUPFAM" id="SSF47781">
    <property type="entry name" value="RuvA domain 2-like"/>
    <property type="match status" value="1"/>
</dbReference>
<gene>
    <name evidence="1" type="ORF">AMJ52_06010</name>
</gene>
<protein>
    <recommendedName>
        <fullName evidence="3">Helix-hairpin-helix DNA-binding motif class 1 domain-containing protein</fullName>
    </recommendedName>
</protein>
<dbReference type="EMBL" id="LJNI01000069">
    <property type="protein sequence ID" value="KPJ72525.1"/>
    <property type="molecule type" value="Genomic_DNA"/>
</dbReference>
<dbReference type="Gene3D" id="1.10.150.320">
    <property type="entry name" value="Photosystem II 12 kDa extrinsic protein"/>
    <property type="match status" value="1"/>
</dbReference>
<dbReference type="InterPro" id="IPR010994">
    <property type="entry name" value="RuvA_2-like"/>
</dbReference>
<sequence length="358" mass="41248">MFIVFLLVNQLDLNRASLDQMYTLPIDSTLCVKIYAYREIYGDFTSIYELRNIDGIDGITFEKIKPLIKIITQPLPRTEWGSILAEQKKLASEEPPSKAAIDEWEDLLISPMNINNATFNDLVVIDRMTPIDASAVMRRLQMRSINSTRDLRRTKELSYYAYSSLRKYVQFADEPIMKPLSGSVRLKTDNVNRFDVGEDFDNIATRISYLESALSTFDTTALNLENVYGWTDSQCEELQERLLQELDTLTKMNPGPGIIARLKLNYQQRFRIGVRYDEKDHLYKGYAAITRLGIVNRFFLGYYRVVWGEGLMIDNSDEYRARIYNRTTGIFGDVTGNHSYDLFGAAGSFRIPIDGWTI</sequence>
<dbReference type="Pfam" id="PF12836">
    <property type="entry name" value="HHH_3"/>
    <property type="match status" value="1"/>
</dbReference>
<evidence type="ECO:0000313" key="2">
    <source>
        <dbReference type="Proteomes" id="UP000051012"/>
    </source>
</evidence>
<reference evidence="1 2" key="1">
    <citation type="journal article" date="2015" name="Microbiome">
        <title>Genomic resolution of linkages in carbon, nitrogen, and sulfur cycling among widespread estuary sediment bacteria.</title>
        <authorList>
            <person name="Baker B.J."/>
            <person name="Lazar C.S."/>
            <person name="Teske A.P."/>
            <person name="Dick G.J."/>
        </authorList>
    </citation>
    <scope>NUCLEOTIDE SEQUENCE [LARGE SCALE GENOMIC DNA]</scope>
    <source>
        <strain evidence="1">DG_78</strain>
    </source>
</reference>
<dbReference type="Proteomes" id="UP000051012">
    <property type="component" value="Unassembled WGS sequence"/>
</dbReference>
<name>A0A0S7YCR2_UNCT6</name>
<comment type="caution">
    <text evidence="1">The sequence shown here is derived from an EMBL/GenBank/DDBJ whole genome shotgun (WGS) entry which is preliminary data.</text>
</comment>
<evidence type="ECO:0000313" key="1">
    <source>
        <dbReference type="EMBL" id="KPJ72525.1"/>
    </source>
</evidence>
<organism evidence="1 2">
    <name type="scientific">candidate division TA06 bacterium DG_78</name>
    <dbReference type="NCBI Taxonomy" id="1703772"/>
    <lineage>
        <taxon>Bacteria</taxon>
        <taxon>Bacteria division TA06</taxon>
    </lineage>
</organism>
<feature type="non-terminal residue" evidence="1">
    <location>
        <position position="358"/>
    </location>
</feature>
<evidence type="ECO:0008006" key="3">
    <source>
        <dbReference type="Google" id="ProtNLM"/>
    </source>
</evidence>
<accession>A0A0S7YCR2</accession>
<dbReference type="AlphaFoldDB" id="A0A0S7YCR2"/>
<proteinExistence type="predicted"/>